<dbReference type="GO" id="GO:0050660">
    <property type="term" value="F:flavin adenine dinucleotide binding"/>
    <property type="evidence" value="ECO:0007669"/>
    <property type="project" value="TreeGrafter"/>
</dbReference>
<dbReference type="AlphaFoldDB" id="A0A1C7LNX4"/>
<dbReference type="GO" id="GO:0004497">
    <property type="term" value="F:monooxygenase activity"/>
    <property type="evidence" value="ECO:0007669"/>
    <property type="project" value="UniProtKB-KW"/>
</dbReference>
<evidence type="ECO:0000313" key="3">
    <source>
        <dbReference type="Proteomes" id="UP000092993"/>
    </source>
</evidence>
<evidence type="ECO:0000256" key="1">
    <source>
        <dbReference type="ARBA" id="ARBA00023002"/>
    </source>
</evidence>
<dbReference type="Pfam" id="PF13738">
    <property type="entry name" value="Pyr_redox_3"/>
    <property type="match status" value="1"/>
</dbReference>
<dbReference type="Proteomes" id="UP000092993">
    <property type="component" value="Unassembled WGS sequence"/>
</dbReference>
<dbReference type="PANTHER" id="PTHR43539:SF68">
    <property type="entry name" value="FLAVIN-BINDING MONOOXYGENASE-LIKE PROTEIN (AFU_ORTHOLOGUE AFUA_4G09220)"/>
    <property type="match status" value="1"/>
</dbReference>
<proteinExistence type="predicted"/>
<name>A0A1C7LNX4_GRIFR</name>
<dbReference type="InterPro" id="IPR050982">
    <property type="entry name" value="Auxin_biosynth/cation_transpt"/>
</dbReference>
<dbReference type="OMA" id="MHEFQIP"/>
<organism evidence="2 3">
    <name type="scientific">Grifola frondosa</name>
    <name type="common">Maitake</name>
    <name type="synonym">Polyporus frondosus</name>
    <dbReference type="NCBI Taxonomy" id="5627"/>
    <lineage>
        <taxon>Eukaryota</taxon>
        <taxon>Fungi</taxon>
        <taxon>Dikarya</taxon>
        <taxon>Basidiomycota</taxon>
        <taxon>Agaricomycotina</taxon>
        <taxon>Agaricomycetes</taxon>
        <taxon>Polyporales</taxon>
        <taxon>Grifolaceae</taxon>
        <taxon>Grifola</taxon>
    </lineage>
</organism>
<keyword evidence="3" id="KW-1185">Reference proteome</keyword>
<dbReference type="PRINTS" id="PR00469">
    <property type="entry name" value="PNDRDTASEII"/>
</dbReference>
<dbReference type="InterPro" id="IPR036188">
    <property type="entry name" value="FAD/NAD-bd_sf"/>
</dbReference>
<comment type="caution">
    <text evidence="2">The sequence shown here is derived from an EMBL/GenBank/DDBJ whole genome shotgun (WGS) entry which is preliminary data.</text>
</comment>
<dbReference type="PRINTS" id="PR00368">
    <property type="entry name" value="FADPNR"/>
</dbReference>
<keyword evidence="2" id="KW-0503">Monooxygenase</keyword>
<dbReference type="EMBL" id="LUGG01000032">
    <property type="protein sequence ID" value="OBZ66258.1"/>
    <property type="molecule type" value="Genomic_DNA"/>
</dbReference>
<dbReference type="OrthoDB" id="74360at2759"/>
<dbReference type="SUPFAM" id="SSF51905">
    <property type="entry name" value="FAD/NAD(P)-binding domain"/>
    <property type="match status" value="1"/>
</dbReference>
<accession>A0A1C7LNX4</accession>
<evidence type="ECO:0000313" key="2">
    <source>
        <dbReference type="EMBL" id="OBZ66258.1"/>
    </source>
</evidence>
<sequence length="672" mass="73850">MRSAGSHYCCSSAQYGMRHSSTSTAFSRHDPCSICRISIVFLTLISRCNCLPPLLALLHSLKCTMSTRSIGSEFSLPTLDKLHASVPTDISPSDIAAKWLRQLSDTLKASDSNSFTEMFLEDAFWRDILALSWDYRSIRGTTAIRSFFDARAMPSGLSILNVAEDQFRAPILSSPFPDVSWIQFGFDLQTSAGKGLGYARLVPTENGKWKAFTLLTTLESLNGVIEKGPNPDSSWLSQDRHADKVESSTADPIVLVVGAGHSGLEVAARLERFNIPTLVVEKFPRVGDNWRNRYKSLYLHDPRWYNRLPLIPHPPEWPMYAPSAKVADWLEAYAQSLQLNVWPSSNITRAQWDDTDKKWTVSIACDDGTDRSLRVKYIVFANGFGGGVPSVPDVPGQDSFLGEIVHSSAFRSAEDYLGKRVLVVGSGNSGHDIAQDLAMHDIDVTMYQRSSTYVISIKAISVMLSSLYYEGGPPIDVADHLSAASPFPMAEMIYQRLIPHFASTIDKELLQKLKSAGFGLNMGLNGAGALSCYLRKGGGYYIDVGASTLISEGKIRLKTGAEIKEIIPRGVRFTDGAEVEADTIVFATGFGDSRDLARRVCGADVAAKLSPVWGLDDEGELQSVWRDSGHPGLFFATGNFAISRQFSKYLALQIKAQEEGVFGPLYSLHKHA</sequence>
<protein>
    <submittedName>
        <fullName evidence="2">Putative indole-3-pyruvate monooxygenase YUCCA11</fullName>
    </submittedName>
</protein>
<dbReference type="Gene3D" id="3.50.50.60">
    <property type="entry name" value="FAD/NAD(P)-binding domain"/>
    <property type="match status" value="1"/>
</dbReference>
<dbReference type="PANTHER" id="PTHR43539">
    <property type="entry name" value="FLAVIN-BINDING MONOOXYGENASE-LIKE PROTEIN (AFU_ORTHOLOGUE AFUA_4G09220)"/>
    <property type="match status" value="1"/>
</dbReference>
<reference evidence="2 3" key="1">
    <citation type="submission" date="2016-03" db="EMBL/GenBank/DDBJ databases">
        <title>Whole genome sequencing of Grifola frondosa 9006-11.</title>
        <authorList>
            <person name="Min B."/>
            <person name="Park H."/>
            <person name="Kim J.-G."/>
            <person name="Cho H."/>
            <person name="Oh Y.-L."/>
            <person name="Kong W.-S."/>
            <person name="Choi I.-G."/>
        </authorList>
    </citation>
    <scope>NUCLEOTIDE SEQUENCE [LARGE SCALE GENOMIC DNA]</scope>
    <source>
        <strain evidence="2 3">9006-11</strain>
    </source>
</reference>
<keyword evidence="2" id="KW-0670">Pyruvate</keyword>
<keyword evidence="1" id="KW-0560">Oxidoreductase</keyword>
<gene>
    <name evidence="2" type="primary">YUC11</name>
    <name evidence="2" type="ORF">A0H81_13893</name>
</gene>
<dbReference type="STRING" id="5627.A0A1C7LNX4"/>